<dbReference type="InterPro" id="IPR001279">
    <property type="entry name" value="Metallo-B-lactamas"/>
</dbReference>
<evidence type="ECO:0000259" key="1">
    <source>
        <dbReference type="Pfam" id="PF00753"/>
    </source>
</evidence>
<keyword evidence="2" id="KW-0378">Hydrolase</keyword>
<dbReference type="GO" id="GO:0016787">
    <property type="term" value="F:hydrolase activity"/>
    <property type="evidence" value="ECO:0007669"/>
    <property type="project" value="UniProtKB-KW"/>
</dbReference>
<dbReference type="OrthoDB" id="9761531at2"/>
<dbReference type="EMBL" id="VZAH01000058">
    <property type="protein sequence ID" value="MQP13925.1"/>
    <property type="molecule type" value="Genomic_DNA"/>
</dbReference>
<comment type="caution">
    <text evidence="2">The sequence shown here is derived from an EMBL/GenBank/DDBJ whole genome shotgun (WGS) entry which is preliminary data.</text>
</comment>
<sequence>MEVFRTIYPVGHGGFFTEEICEENECYNVVYDCGTRNGLQLLEQNINQAFRKKTTIDLLFISHFDSDHVNGLELLKKKSHLNEYTKVVIPFHYPEYFALLNPFLYTYYERCMNIIRSTGATIIEVEETNPFEESETLLDTDGGGNHSFVSFGQLRGIIPSGSRIVLSPKWVYVPFNLNNSKVFFDTFEDEVRNQLGMDIGDMTPLELEQNVDILRGIYQLIGKKNDRSFNINSNSLIVLSFPTKEVNSCNTLIGVRKFSTDAATAVYTGDAYLKDFTKGSFPFSYYTALKYTLRKYVSMPIGLFQISHHASNKNYDTLLMNEVGLCQFAFCCQDDRDKMQGTTRNVCNDLGGIAKVKLHVVDENGNSEVRQEIFE</sequence>
<feature type="domain" description="Metallo-beta-lactamase" evidence="1">
    <location>
        <begin position="27"/>
        <end position="155"/>
    </location>
</feature>
<organism evidence="2 3">
    <name type="scientific">Segatella copri</name>
    <dbReference type="NCBI Taxonomy" id="165179"/>
    <lineage>
        <taxon>Bacteria</taxon>
        <taxon>Pseudomonadati</taxon>
        <taxon>Bacteroidota</taxon>
        <taxon>Bacteroidia</taxon>
        <taxon>Bacteroidales</taxon>
        <taxon>Prevotellaceae</taxon>
        <taxon>Segatella</taxon>
    </lineage>
</organism>
<name>A0A6G1VK49_9BACT</name>
<dbReference type="Proteomes" id="UP000477980">
    <property type="component" value="Unassembled WGS sequence"/>
</dbReference>
<evidence type="ECO:0000313" key="2">
    <source>
        <dbReference type="EMBL" id="MQP13925.1"/>
    </source>
</evidence>
<gene>
    <name evidence="2" type="ORF">F7D25_05785</name>
</gene>
<dbReference type="RefSeq" id="WP_153089431.1">
    <property type="nucleotide sequence ID" value="NZ_VZAH01000058.1"/>
</dbReference>
<protein>
    <submittedName>
        <fullName evidence="2">MBL fold metallo-hydrolase</fullName>
    </submittedName>
</protein>
<dbReference type="AlphaFoldDB" id="A0A6G1VK49"/>
<dbReference type="InterPro" id="IPR036866">
    <property type="entry name" value="RibonucZ/Hydroxyglut_hydro"/>
</dbReference>
<dbReference type="Gene3D" id="3.60.15.10">
    <property type="entry name" value="Ribonuclease Z/Hydroxyacylglutathione hydrolase-like"/>
    <property type="match status" value="1"/>
</dbReference>
<accession>A0A6G1VK49</accession>
<reference evidence="2 3" key="1">
    <citation type="submission" date="2019-09" db="EMBL/GenBank/DDBJ databases">
        <title>Distinct polysaccharide growth profiles of human intestinal Prevotella copri isolates.</title>
        <authorList>
            <person name="Fehlner-Peach H."/>
            <person name="Magnabosco C."/>
            <person name="Raghavan V."/>
            <person name="Scher J.U."/>
            <person name="Tett A."/>
            <person name="Cox L.M."/>
            <person name="Gottsegen C."/>
            <person name="Watters A."/>
            <person name="Wiltshire- Gordon J.D."/>
            <person name="Segata N."/>
            <person name="Bonneau R."/>
            <person name="Littman D.R."/>
        </authorList>
    </citation>
    <scope>NUCLEOTIDE SEQUENCE [LARGE SCALE GENOMIC DNA]</scope>
    <source>
        <strain evidence="3">iAA917</strain>
    </source>
</reference>
<evidence type="ECO:0000313" key="3">
    <source>
        <dbReference type="Proteomes" id="UP000477980"/>
    </source>
</evidence>
<dbReference type="Pfam" id="PF00753">
    <property type="entry name" value="Lactamase_B"/>
    <property type="match status" value="1"/>
</dbReference>
<proteinExistence type="predicted"/>
<dbReference type="SUPFAM" id="SSF56281">
    <property type="entry name" value="Metallo-hydrolase/oxidoreductase"/>
    <property type="match status" value="1"/>
</dbReference>